<keyword evidence="1" id="KW-0813">Transport</keyword>
<dbReference type="Pfam" id="PF03031">
    <property type="entry name" value="NIF"/>
    <property type="match status" value="1"/>
</dbReference>
<gene>
    <name evidence="3" type="ORF">BCR44DRAFT_127629</name>
</gene>
<dbReference type="Proteomes" id="UP000193411">
    <property type="component" value="Unassembled WGS sequence"/>
</dbReference>
<comment type="subunit">
    <text evidence="1">Component of the TIM23 complex.</text>
</comment>
<feature type="non-terminal residue" evidence="3">
    <location>
        <position position="225"/>
    </location>
</feature>
<sequence>MSAFPTAAAATASAAATAAAAATKSARTLLILDLNGCLMTRLNHQEFQLARKSGYPLPAKVGTVAKKPVFMRPHAIEFVRYVQAMPELDVAVWTSATAKNAATLIDMVLGSKTYSQFKFVWGREKCTPVQNEETPWATIKVDLGAIYKAFPDYTPERTLIVDDSLYKARLNAANALVLPSFDLINPLAAPMADTVLLDLAAYLRLLVRVNPPDVRKYIHANPFSI</sequence>
<accession>A0A1Y2H6M0</accession>
<evidence type="ECO:0000313" key="3">
    <source>
        <dbReference type="EMBL" id="ORZ30179.1"/>
    </source>
</evidence>
<dbReference type="GO" id="GO:0005744">
    <property type="term" value="C:TIM23 mitochondrial import inner membrane translocase complex"/>
    <property type="evidence" value="ECO:0007669"/>
    <property type="project" value="UniProtKB-UniRule"/>
</dbReference>
<evidence type="ECO:0000313" key="4">
    <source>
        <dbReference type="Proteomes" id="UP000193411"/>
    </source>
</evidence>
<keyword evidence="1" id="KW-0653">Protein transport</keyword>
<dbReference type="AlphaFoldDB" id="A0A1Y2H6M0"/>
<comment type="similarity">
    <text evidence="1">Belongs to the TIM50 family.</text>
</comment>
<keyword evidence="1" id="KW-0809">Transit peptide</keyword>
<proteinExistence type="inferred from homology"/>
<keyword evidence="1" id="KW-0811">Translocation</keyword>
<name>A0A1Y2H6M0_9FUNG</name>
<organism evidence="3 4">
    <name type="scientific">Catenaria anguillulae PL171</name>
    <dbReference type="NCBI Taxonomy" id="765915"/>
    <lineage>
        <taxon>Eukaryota</taxon>
        <taxon>Fungi</taxon>
        <taxon>Fungi incertae sedis</taxon>
        <taxon>Blastocladiomycota</taxon>
        <taxon>Blastocladiomycetes</taxon>
        <taxon>Blastocladiales</taxon>
        <taxon>Catenariaceae</taxon>
        <taxon>Catenaria</taxon>
    </lineage>
</organism>
<dbReference type="PANTHER" id="PTHR12210">
    <property type="entry name" value="DULLARD PROTEIN PHOSPHATASE"/>
    <property type="match status" value="1"/>
</dbReference>
<evidence type="ECO:0000256" key="1">
    <source>
        <dbReference type="RuleBase" id="RU365079"/>
    </source>
</evidence>
<reference evidence="3 4" key="1">
    <citation type="submission" date="2016-07" db="EMBL/GenBank/DDBJ databases">
        <title>Pervasive Adenine N6-methylation of Active Genes in Fungi.</title>
        <authorList>
            <consortium name="DOE Joint Genome Institute"/>
            <person name="Mondo S.J."/>
            <person name="Dannebaum R.O."/>
            <person name="Kuo R.C."/>
            <person name="Labutti K."/>
            <person name="Haridas S."/>
            <person name="Kuo A."/>
            <person name="Salamov A."/>
            <person name="Ahrendt S.R."/>
            <person name="Lipzen A."/>
            <person name="Sullivan W."/>
            <person name="Andreopoulos W.B."/>
            <person name="Clum A."/>
            <person name="Lindquist E."/>
            <person name="Daum C."/>
            <person name="Ramamoorthy G.K."/>
            <person name="Gryganskyi A."/>
            <person name="Culley D."/>
            <person name="Magnuson J.K."/>
            <person name="James T.Y."/>
            <person name="O'Malley M.A."/>
            <person name="Stajich J.E."/>
            <person name="Spatafora J.W."/>
            <person name="Visel A."/>
            <person name="Grigoriev I.V."/>
        </authorList>
    </citation>
    <scope>NUCLEOTIDE SEQUENCE [LARGE SCALE GENOMIC DNA]</scope>
    <source>
        <strain evidence="3 4">PL171</strain>
    </source>
</reference>
<comment type="subcellular location">
    <subcellularLocation>
        <location evidence="1">Mitochondrion inner membrane</location>
        <topology evidence="1">Single-pass membrane protein</topology>
    </subcellularLocation>
</comment>
<feature type="domain" description="FCP1 homology" evidence="2">
    <location>
        <begin position="23"/>
        <end position="206"/>
    </location>
</feature>
<dbReference type="STRING" id="765915.A0A1Y2H6M0"/>
<dbReference type="Gene3D" id="3.40.50.1000">
    <property type="entry name" value="HAD superfamily/HAD-like"/>
    <property type="match status" value="1"/>
</dbReference>
<comment type="function">
    <text evidence="1">Essential component of the TIM23 complex, a complex that mediates the translocation of transit peptide-containing proteins across the mitochondrial inner membrane.</text>
</comment>
<keyword evidence="4" id="KW-1185">Reference proteome</keyword>
<dbReference type="InterPro" id="IPR004274">
    <property type="entry name" value="FCP1_dom"/>
</dbReference>
<dbReference type="GO" id="GO:0015031">
    <property type="term" value="P:protein transport"/>
    <property type="evidence" value="ECO:0007669"/>
    <property type="project" value="UniProtKB-KW"/>
</dbReference>
<dbReference type="OrthoDB" id="1711508at2759"/>
<protein>
    <recommendedName>
        <fullName evidence="1">Mitochondrial import inner membrane translocase subunit TIM50</fullName>
    </recommendedName>
</protein>
<comment type="caution">
    <text evidence="3">The sequence shown here is derived from an EMBL/GenBank/DDBJ whole genome shotgun (WGS) entry which is preliminary data.</text>
</comment>
<dbReference type="PROSITE" id="PS50969">
    <property type="entry name" value="FCP1"/>
    <property type="match status" value="1"/>
</dbReference>
<dbReference type="InterPro" id="IPR023214">
    <property type="entry name" value="HAD_sf"/>
</dbReference>
<dbReference type="InterPro" id="IPR050365">
    <property type="entry name" value="TIM50"/>
</dbReference>
<dbReference type="SMART" id="SM00577">
    <property type="entry name" value="CPDc"/>
    <property type="match status" value="1"/>
</dbReference>
<evidence type="ECO:0000259" key="2">
    <source>
        <dbReference type="PROSITE" id="PS50969"/>
    </source>
</evidence>
<dbReference type="EMBL" id="MCFL01000098">
    <property type="protein sequence ID" value="ORZ30179.1"/>
    <property type="molecule type" value="Genomic_DNA"/>
</dbReference>
<dbReference type="InterPro" id="IPR036412">
    <property type="entry name" value="HAD-like_sf"/>
</dbReference>
<dbReference type="SUPFAM" id="SSF56784">
    <property type="entry name" value="HAD-like"/>
    <property type="match status" value="1"/>
</dbReference>
<keyword evidence="1" id="KW-0496">Mitochondrion</keyword>